<keyword evidence="3" id="KW-0732">Signal</keyword>
<keyword evidence="4 7" id="KW-0547">Nucleotide-binding</keyword>
<feature type="domain" description="Protein kinase" evidence="8">
    <location>
        <begin position="16"/>
        <end position="284"/>
    </location>
</feature>
<dbReference type="SMART" id="SM00220">
    <property type="entry name" value="S_TKc"/>
    <property type="match status" value="1"/>
</dbReference>
<evidence type="ECO:0000256" key="1">
    <source>
        <dbReference type="ARBA" id="ARBA00010062"/>
    </source>
</evidence>
<keyword evidence="5 9" id="KW-0418">Kinase</keyword>
<keyword evidence="10" id="KW-1185">Reference proteome</keyword>
<dbReference type="InterPro" id="IPR028082">
    <property type="entry name" value="Peripla_BP_I"/>
</dbReference>
<evidence type="ECO:0000256" key="4">
    <source>
        <dbReference type="ARBA" id="ARBA00022741"/>
    </source>
</evidence>
<dbReference type="Gene3D" id="3.40.50.2300">
    <property type="match status" value="2"/>
</dbReference>
<keyword evidence="6 7" id="KW-0067">ATP-binding</keyword>
<dbReference type="Proteomes" id="UP001156389">
    <property type="component" value="Unassembled WGS sequence"/>
</dbReference>
<evidence type="ECO:0000256" key="2">
    <source>
        <dbReference type="ARBA" id="ARBA00022679"/>
    </source>
</evidence>
<dbReference type="PANTHER" id="PTHR43289:SF34">
    <property type="entry name" value="SERINE_THREONINE-PROTEIN KINASE YBDM-RELATED"/>
    <property type="match status" value="1"/>
</dbReference>
<dbReference type="SUPFAM" id="SSF53822">
    <property type="entry name" value="Periplasmic binding protein-like I"/>
    <property type="match status" value="1"/>
</dbReference>
<dbReference type="InterPro" id="IPR008271">
    <property type="entry name" value="Ser/Thr_kinase_AS"/>
</dbReference>
<dbReference type="InterPro" id="IPR011009">
    <property type="entry name" value="Kinase-like_dom_sf"/>
</dbReference>
<feature type="binding site" evidence="7">
    <location>
        <position position="44"/>
    </location>
    <ligand>
        <name>ATP</name>
        <dbReference type="ChEBI" id="CHEBI:30616"/>
    </ligand>
</feature>
<evidence type="ECO:0000256" key="5">
    <source>
        <dbReference type="ARBA" id="ARBA00022777"/>
    </source>
</evidence>
<evidence type="ECO:0000256" key="6">
    <source>
        <dbReference type="ARBA" id="ARBA00022840"/>
    </source>
</evidence>
<dbReference type="Pfam" id="PF13458">
    <property type="entry name" value="Peripla_BP_6"/>
    <property type="match status" value="1"/>
</dbReference>
<evidence type="ECO:0000313" key="10">
    <source>
        <dbReference type="Proteomes" id="UP001156389"/>
    </source>
</evidence>
<dbReference type="EMBL" id="JAJAGO010000015">
    <property type="protein sequence ID" value="MCT2593665.1"/>
    <property type="molecule type" value="Genomic_DNA"/>
</dbReference>
<dbReference type="PANTHER" id="PTHR43289">
    <property type="entry name" value="MITOGEN-ACTIVATED PROTEIN KINASE KINASE KINASE 20-RELATED"/>
    <property type="match status" value="1"/>
</dbReference>
<dbReference type="InterPro" id="IPR000719">
    <property type="entry name" value="Prot_kinase_dom"/>
</dbReference>
<dbReference type="PROSITE" id="PS00107">
    <property type="entry name" value="PROTEIN_KINASE_ATP"/>
    <property type="match status" value="1"/>
</dbReference>
<evidence type="ECO:0000256" key="3">
    <source>
        <dbReference type="ARBA" id="ARBA00022729"/>
    </source>
</evidence>
<name>A0ABT2K2A6_9ACTN</name>
<proteinExistence type="inferred from homology"/>
<evidence type="ECO:0000256" key="7">
    <source>
        <dbReference type="PROSITE-ProRule" id="PRU10141"/>
    </source>
</evidence>
<dbReference type="InterPro" id="IPR028081">
    <property type="entry name" value="Leu-bd"/>
</dbReference>
<dbReference type="PROSITE" id="PS50011">
    <property type="entry name" value="PROTEIN_KINASE_DOM"/>
    <property type="match status" value="1"/>
</dbReference>
<comment type="caution">
    <text evidence="9">The sequence shown here is derived from an EMBL/GenBank/DDBJ whole genome shotgun (WGS) entry which is preliminary data.</text>
</comment>
<dbReference type="Gene3D" id="1.10.510.10">
    <property type="entry name" value="Transferase(Phosphotransferase) domain 1"/>
    <property type="match status" value="1"/>
</dbReference>
<dbReference type="InterPro" id="IPR017441">
    <property type="entry name" value="Protein_kinase_ATP_BS"/>
</dbReference>
<sequence length="725" mass="76613">MREALRPSDASRVGTYRLLGRLGAGGMGVVYLGRGEDGELAAVKVIQPEHADEADFRARFRREVAAARRVVSPWTVPVLAADVQARAPWLATAFVAGPSLSEALGACGPLPMREVRVLGKVLARALAAVHDAGLVHRDVKPGNVLLALDGPRLIDFGIARSQSSHETTLTSADVVVGTPGFLSPEQARAERVTGAGDVFSLACVLAYAASGRLPFGTGEAGAVLYRTVHDEPDLSGIGTGADGGAALRELLLRCLAKDPDDRPSAAELDEALVEDVPQDSADWLPEPVVRLIAARSAEALALPDIDETQADAAAPPPALPARRGVLAWAGGGALLLAGGGGAGLWALLRDDGSGSTPAKKKAAREWVIGIQADLSGPRKAVGVAQERGARLAVEHFNAGEDKPFTAALKASDDRGGKERAVTVARAFTGDDDILAVLGPTGDHEADAAIPAYDEAALPLLSISTALSVSAGRREARSHFTAVPENALACTADAVLLRSLGSRRVGMVWDRAGTLAAAEMGVVVRGELNRNGMGTYPRVVPRDAGEKDLVRVIADMTDQEIDAFYYVGTPERGAAVARALAARDFDGPRLIAHPSVSEVFLREAGKAGEGWETFAPYIGPSAEQVRDFATAYRKRYGKKPDHWAAEGFDVARLVLRRLAELAGDGARPDRPTREELVDALTKSTYKGLIRTYAFNSDDRTLKDSTFFRYRVAKGRLRYLGPTPSPA</sequence>
<dbReference type="GO" id="GO:0016301">
    <property type="term" value="F:kinase activity"/>
    <property type="evidence" value="ECO:0007669"/>
    <property type="project" value="UniProtKB-KW"/>
</dbReference>
<dbReference type="PROSITE" id="PS00108">
    <property type="entry name" value="PROTEIN_KINASE_ST"/>
    <property type="match status" value="1"/>
</dbReference>
<evidence type="ECO:0000313" key="9">
    <source>
        <dbReference type="EMBL" id="MCT2593665.1"/>
    </source>
</evidence>
<dbReference type="SUPFAM" id="SSF56112">
    <property type="entry name" value="Protein kinase-like (PK-like)"/>
    <property type="match status" value="1"/>
</dbReference>
<organism evidence="9 10">
    <name type="scientific">Streptomyces gossypii</name>
    <dbReference type="NCBI Taxonomy" id="2883101"/>
    <lineage>
        <taxon>Bacteria</taxon>
        <taxon>Bacillati</taxon>
        <taxon>Actinomycetota</taxon>
        <taxon>Actinomycetes</taxon>
        <taxon>Kitasatosporales</taxon>
        <taxon>Streptomycetaceae</taxon>
        <taxon>Streptomyces</taxon>
    </lineage>
</organism>
<dbReference type="RefSeq" id="WP_260221045.1">
    <property type="nucleotide sequence ID" value="NZ_JAJAGO010000015.1"/>
</dbReference>
<accession>A0ABT2K2A6</accession>
<keyword evidence="2" id="KW-0808">Transferase</keyword>
<dbReference type="Gene3D" id="3.30.200.20">
    <property type="entry name" value="Phosphorylase Kinase, domain 1"/>
    <property type="match status" value="1"/>
</dbReference>
<reference evidence="9 10" key="1">
    <citation type="submission" date="2021-10" db="EMBL/GenBank/DDBJ databases">
        <title>Streptomyces gossypii sp. nov., isolated from soil collected from cotton field.</title>
        <authorList>
            <person name="Ge X."/>
            <person name="Chen X."/>
            <person name="Liu W."/>
        </authorList>
    </citation>
    <scope>NUCLEOTIDE SEQUENCE [LARGE SCALE GENOMIC DNA]</scope>
    <source>
        <strain evidence="9 10">N2-109</strain>
    </source>
</reference>
<dbReference type="CDD" id="cd14014">
    <property type="entry name" value="STKc_PknB_like"/>
    <property type="match status" value="1"/>
</dbReference>
<dbReference type="Pfam" id="PF00069">
    <property type="entry name" value="Pkinase"/>
    <property type="match status" value="1"/>
</dbReference>
<gene>
    <name evidence="9" type="ORF">LHJ74_27805</name>
</gene>
<comment type="similarity">
    <text evidence="1">Belongs to the leucine-binding protein family.</text>
</comment>
<evidence type="ECO:0000259" key="8">
    <source>
        <dbReference type="PROSITE" id="PS50011"/>
    </source>
</evidence>
<protein>
    <submittedName>
        <fullName evidence="9">Bifunctional serine/threonine-protein kinase/ABC transporter substrate-binding protein</fullName>
    </submittedName>
</protein>